<protein>
    <submittedName>
        <fullName evidence="2">Uncharacterized protein</fullName>
    </submittedName>
</protein>
<evidence type="ECO:0000313" key="2">
    <source>
        <dbReference type="EMBL" id="OQP66846.1"/>
    </source>
</evidence>
<sequence length="69" mass="7813">MDKEQNFFFSYARCLIGNCKVKAKVNFRSCKKVYKSVKKVEKCSNGGGNDQPMGNERPDLYASGPLHLH</sequence>
<gene>
    <name evidence="2" type="ORF">A3860_00300</name>
</gene>
<dbReference type="EMBL" id="LVYD01000001">
    <property type="protein sequence ID" value="OQP66846.1"/>
    <property type="molecule type" value="Genomic_DNA"/>
</dbReference>
<feature type="region of interest" description="Disordered" evidence="1">
    <location>
        <begin position="41"/>
        <end position="69"/>
    </location>
</feature>
<proteinExistence type="predicted"/>
<dbReference type="STRING" id="1703345.A3860_00300"/>
<evidence type="ECO:0000313" key="3">
    <source>
        <dbReference type="Proteomes" id="UP000192796"/>
    </source>
</evidence>
<reference evidence="2 3" key="1">
    <citation type="submission" date="2016-03" db="EMBL/GenBank/DDBJ databases">
        <title>Niastella vici sp. nov., isolated from farmland soil.</title>
        <authorList>
            <person name="Chen L."/>
            <person name="Wang D."/>
            <person name="Yang S."/>
            <person name="Wang G."/>
        </authorList>
    </citation>
    <scope>NUCLEOTIDE SEQUENCE [LARGE SCALE GENOMIC DNA]</scope>
    <source>
        <strain evidence="2 3">DJ57</strain>
    </source>
</reference>
<evidence type="ECO:0000256" key="1">
    <source>
        <dbReference type="SAM" id="MobiDB-lite"/>
    </source>
</evidence>
<dbReference type="Proteomes" id="UP000192796">
    <property type="component" value="Unassembled WGS sequence"/>
</dbReference>
<organism evidence="2 3">
    <name type="scientific">Niastella vici</name>
    <dbReference type="NCBI Taxonomy" id="1703345"/>
    <lineage>
        <taxon>Bacteria</taxon>
        <taxon>Pseudomonadati</taxon>
        <taxon>Bacteroidota</taxon>
        <taxon>Chitinophagia</taxon>
        <taxon>Chitinophagales</taxon>
        <taxon>Chitinophagaceae</taxon>
        <taxon>Niastella</taxon>
    </lineage>
</organism>
<name>A0A1V9G8P9_9BACT</name>
<dbReference type="AlphaFoldDB" id="A0A1V9G8P9"/>
<accession>A0A1V9G8P9</accession>
<comment type="caution">
    <text evidence="2">The sequence shown here is derived from an EMBL/GenBank/DDBJ whole genome shotgun (WGS) entry which is preliminary data.</text>
</comment>
<keyword evidence="3" id="KW-1185">Reference proteome</keyword>